<dbReference type="Proteomes" id="UP001180020">
    <property type="component" value="Unassembled WGS sequence"/>
</dbReference>
<reference evidence="1" key="2">
    <citation type="submission" date="2023-06" db="EMBL/GenBank/DDBJ databases">
        <authorList>
            <person name="Ma L."/>
            <person name="Liu K.-W."/>
            <person name="Li Z."/>
            <person name="Hsiao Y.-Y."/>
            <person name="Qi Y."/>
            <person name="Fu T."/>
            <person name="Tang G."/>
            <person name="Zhang D."/>
            <person name="Sun W.-H."/>
            <person name="Liu D.-K."/>
            <person name="Li Y."/>
            <person name="Chen G.-Z."/>
            <person name="Liu X.-D."/>
            <person name="Liao X.-Y."/>
            <person name="Jiang Y.-T."/>
            <person name="Yu X."/>
            <person name="Hao Y."/>
            <person name="Huang J."/>
            <person name="Zhao X.-W."/>
            <person name="Ke S."/>
            <person name="Chen Y.-Y."/>
            <person name="Wu W.-L."/>
            <person name="Hsu J.-L."/>
            <person name="Lin Y.-F."/>
            <person name="Huang M.-D."/>
            <person name="Li C.-Y."/>
            <person name="Huang L."/>
            <person name="Wang Z.-W."/>
            <person name="Zhao X."/>
            <person name="Zhong W.-Y."/>
            <person name="Peng D.-H."/>
            <person name="Ahmad S."/>
            <person name="Lan S."/>
            <person name="Zhang J.-S."/>
            <person name="Tsai W.-C."/>
            <person name="Van De Peer Y."/>
            <person name="Liu Z.-J."/>
        </authorList>
    </citation>
    <scope>NUCLEOTIDE SEQUENCE</scope>
    <source>
        <strain evidence="1">CP</strain>
        <tissue evidence="1">Leaves</tissue>
    </source>
</reference>
<reference evidence="1" key="1">
    <citation type="journal article" date="2023" name="Nat. Commun.">
        <title>Diploid and tetraploid genomes of Acorus and the evolution of monocots.</title>
        <authorList>
            <person name="Ma L."/>
            <person name="Liu K.W."/>
            <person name="Li Z."/>
            <person name="Hsiao Y.Y."/>
            <person name="Qi Y."/>
            <person name="Fu T."/>
            <person name="Tang G.D."/>
            <person name="Zhang D."/>
            <person name="Sun W.H."/>
            <person name="Liu D.K."/>
            <person name="Li Y."/>
            <person name="Chen G.Z."/>
            <person name="Liu X.D."/>
            <person name="Liao X.Y."/>
            <person name="Jiang Y.T."/>
            <person name="Yu X."/>
            <person name="Hao Y."/>
            <person name="Huang J."/>
            <person name="Zhao X.W."/>
            <person name="Ke S."/>
            <person name="Chen Y.Y."/>
            <person name="Wu W.L."/>
            <person name="Hsu J.L."/>
            <person name="Lin Y.F."/>
            <person name="Huang M.D."/>
            <person name="Li C.Y."/>
            <person name="Huang L."/>
            <person name="Wang Z.W."/>
            <person name="Zhao X."/>
            <person name="Zhong W.Y."/>
            <person name="Peng D.H."/>
            <person name="Ahmad S."/>
            <person name="Lan S."/>
            <person name="Zhang J.S."/>
            <person name="Tsai W.C."/>
            <person name="Van de Peer Y."/>
            <person name="Liu Z.J."/>
        </authorList>
    </citation>
    <scope>NUCLEOTIDE SEQUENCE</scope>
    <source>
        <strain evidence="1">CP</strain>
    </source>
</reference>
<organism evidence="1 2">
    <name type="scientific">Acorus calamus</name>
    <name type="common">Sweet flag</name>
    <dbReference type="NCBI Taxonomy" id="4465"/>
    <lineage>
        <taxon>Eukaryota</taxon>
        <taxon>Viridiplantae</taxon>
        <taxon>Streptophyta</taxon>
        <taxon>Embryophyta</taxon>
        <taxon>Tracheophyta</taxon>
        <taxon>Spermatophyta</taxon>
        <taxon>Magnoliopsida</taxon>
        <taxon>Liliopsida</taxon>
        <taxon>Acoraceae</taxon>
        <taxon>Acorus</taxon>
    </lineage>
</organism>
<comment type="caution">
    <text evidence="1">The sequence shown here is derived from an EMBL/GenBank/DDBJ whole genome shotgun (WGS) entry which is preliminary data.</text>
</comment>
<protein>
    <submittedName>
        <fullName evidence="1">Uncharacterized protein</fullName>
    </submittedName>
</protein>
<dbReference type="EMBL" id="JAUJYO010000002">
    <property type="protein sequence ID" value="KAK1323752.1"/>
    <property type="molecule type" value="Genomic_DNA"/>
</dbReference>
<proteinExistence type="predicted"/>
<keyword evidence="2" id="KW-1185">Reference proteome</keyword>
<sequence>MNATIIDPLQGDFPEVIEEFLKQGNTRCIAFNRRGTLLAGTRLIYNFSIERVDQKMRFQVLKML</sequence>
<gene>
    <name evidence="1" type="ORF">QJS10_CPA02g01597</name>
</gene>
<evidence type="ECO:0000313" key="2">
    <source>
        <dbReference type="Proteomes" id="UP001180020"/>
    </source>
</evidence>
<evidence type="ECO:0000313" key="1">
    <source>
        <dbReference type="EMBL" id="KAK1323752.1"/>
    </source>
</evidence>
<dbReference type="AlphaFoldDB" id="A0AAV9FGJ1"/>
<accession>A0AAV9FGJ1</accession>
<name>A0AAV9FGJ1_ACOCL</name>